<comment type="caution">
    <text evidence="2">The sequence shown here is derived from an EMBL/GenBank/DDBJ whole genome shotgun (WGS) entry which is preliminary data.</text>
</comment>
<dbReference type="EMBL" id="JAPMUA010000001">
    <property type="protein sequence ID" value="MDG3584981.1"/>
    <property type="molecule type" value="Genomic_DNA"/>
</dbReference>
<keyword evidence="3" id="KW-1185">Reference proteome</keyword>
<evidence type="ECO:0000256" key="1">
    <source>
        <dbReference type="SAM" id="SignalP"/>
    </source>
</evidence>
<protein>
    <recommendedName>
        <fullName evidence="4">Sensor of ECF-type sigma factor</fullName>
    </recommendedName>
</protein>
<evidence type="ECO:0008006" key="4">
    <source>
        <dbReference type="Google" id="ProtNLM"/>
    </source>
</evidence>
<organism evidence="2 3">
    <name type="scientific">Galbibacter pacificus</name>
    <dbReference type="NCBI Taxonomy" id="2996052"/>
    <lineage>
        <taxon>Bacteria</taxon>
        <taxon>Pseudomonadati</taxon>
        <taxon>Bacteroidota</taxon>
        <taxon>Flavobacteriia</taxon>
        <taxon>Flavobacteriales</taxon>
        <taxon>Flavobacteriaceae</taxon>
        <taxon>Galbibacter</taxon>
    </lineage>
</organism>
<sequence length="150" mass="18379">MKKYILLLLLTFFSLHMEAQKKSKRDHIKSLKIAYITDHLDLTTEEAQKFWPIYNAYDEEMYRVKYAQYKKIKHQLKDEGFENLTENEAKEVLKKLQQIEKDEYELNKRFVENLDNVISAKKIIYLKKLEDDFNRELLDRLRKEYHNKKD</sequence>
<proteinExistence type="predicted"/>
<dbReference type="Proteomes" id="UP001153642">
    <property type="component" value="Unassembled WGS sequence"/>
</dbReference>
<evidence type="ECO:0000313" key="3">
    <source>
        <dbReference type="Proteomes" id="UP001153642"/>
    </source>
</evidence>
<name>A0ABT6FNY6_9FLAO</name>
<dbReference type="RefSeq" id="WP_277898714.1">
    <property type="nucleotide sequence ID" value="NZ_JAPMUA010000001.1"/>
</dbReference>
<keyword evidence="1" id="KW-0732">Signal</keyword>
<reference evidence="2" key="1">
    <citation type="submission" date="2022-11" db="EMBL/GenBank/DDBJ databases">
        <title>High-quality draft genome sequence of Galbibacter sp. strain CMA-7.</title>
        <authorList>
            <person name="Wei L."/>
            <person name="Dong C."/>
            <person name="Shao Z."/>
        </authorList>
    </citation>
    <scope>NUCLEOTIDE SEQUENCE</scope>
    <source>
        <strain evidence="2">CMA-7</strain>
    </source>
</reference>
<evidence type="ECO:0000313" key="2">
    <source>
        <dbReference type="EMBL" id="MDG3584981.1"/>
    </source>
</evidence>
<gene>
    <name evidence="2" type="ORF">OSR52_03800</name>
</gene>
<accession>A0ABT6FNY6</accession>
<feature type="signal peptide" evidence="1">
    <location>
        <begin position="1"/>
        <end position="19"/>
    </location>
</feature>
<feature type="chain" id="PRO_5045133216" description="Sensor of ECF-type sigma factor" evidence="1">
    <location>
        <begin position="20"/>
        <end position="150"/>
    </location>
</feature>